<name>A0ABX1J8Q7_9PSEU</name>
<dbReference type="InterPro" id="IPR037401">
    <property type="entry name" value="SnoaL-like"/>
</dbReference>
<evidence type="ECO:0000313" key="3">
    <source>
        <dbReference type="Proteomes" id="UP000715441"/>
    </source>
</evidence>
<dbReference type="RefSeq" id="WP_168519136.1">
    <property type="nucleotide sequence ID" value="NZ_JAAXLS010000020.1"/>
</dbReference>
<evidence type="ECO:0000259" key="1">
    <source>
        <dbReference type="Pfam" id="PF12680"/>
    </source>
</evidence>
<sequence length="117" mass="12864">MTDRRSRHNVVNDYFRLLCEGKPEQVVKLFASNAVVRPSPMPETGPVRGRDELIALYRGMLSKPVVFSSIRFHDTASTSVAEVEVDVGAGNPPAAIVDVFDIDDSGLLARMGVYKRS</sequence>
<dbReference type="EMBL" id="JAAXLS010000020">
    <property type="protein sequence ID" value="NKQ56093.1"/>
    <property type="molecule type" value="Genomic_DNA"/>
</dbReference>
<dbReference type="Gene3D" id="3.10.450.50">
    <property type="match status" value="1"/>
</dbReference>
<reference evidence="2 3" key="1">
    <citation type="submission" date="2020-04" db="EMBL/GenBank/DDBJ databases">
        <title>Novel species.</title>
        <authorList>
            <person name="Teo W.F.A."/>
            <person name="Lipun K."/>
            <person name="Srisuk N."/>
            <person name="Duangmal K."/>
        </authorList>
    </citation>
    <scope>NUCLEOTIDE SEQUENCE [LARGE SCALE GENOMIC DNA]</scope>
    <source>
        <strain evidence="2 3">K13G38</strain>
    </source>
</reference>
<protein>
    <submittedName>
        <fullName evidence="2">SnoaL-like domain-containing protein</fullName>
    </submittedName>
</protein>
<dbReference type="InterPro" id="IPR032710">
    <property type="entry name" value="NTF2-like_dom_sf"/>
</dbReference>
<dbReference type="Pfam" id="PF12680">
    <property type="entry name" value="SnoaL_2"/>
    <property type="match status" value="1"/>
</dbReference>
<comment type="caution">
    <text evidence="2">The sequence shown here is derived from an EMBL/GenBank/DDBJ whole genome shotgun (WGS) entry which is preliminary data.</text>
</comment>
<dbReference type="SUPFAM" id="SSF54427">
    <property type="entry name" value="NTF2-like"/>
    <property type="match status" value="1"/>
</dbReference>
<gene>
    <name evidence="2" type="ORF">HFP15_24755</name>
</gene>
<dbReference type="Proteomes" id="UP000715441">
    <property type="component" value="Unassembled WGS sequence"/>
</dbReference>
<organism evidence="2 3">
    <name type="scientific">Amycolatopsis acididurans</name>
    <dbReference type="NCBI Taxonomy" id="2724524"/>
    <lineage>
        <taxon>Bacteria</taxon>
        <taxon>Bacillati</taxon>
        <taxon>Actinomycetota</taxon>
        <taxon>Actinomycetes</taxon>
        <taxon>Pseudonocardiales</taxon>
        <taxon>Pseudonocardiaceae</taxon>
        <taxon>Amycolatopsis</taxon>
    </lineage>
</organism>
<keyword evidence="3" id="KW-1185">Reference proteome</keyword>
<dbReference type="CDD" id="cd00531">
    <property type="entry name" value="NTF2_like"/>
    <property type="match status" value="1"/>
</dbReference>
<proteinExistence type="predicted"/>
<evidence type="ECO:0000313" key="2">
    <source>
        <dbReference type="EMBL" id="NKQ56093.1"/>
    </source>
</evidence>
<accession>A0ABX1J8Q7</accession>
<feature type="domain" description="SnoaL-like" evidence="1">
    <location>
        <begin position="11"/>
        <end position="110"/>
    </location>
</feature>